<gene>
    <name evidence="2" type="ORF">JOF29_000092</name>
</gene>
<comment type="caution">
    <text evidence="2">The sequence shown here is derived from an EMBL/GenBank/DDBJ whole genome shotgun (WGS) entry which is preliminary data.</text>
</comment>
<dbReference type="InterPro" id="IPR018649">
    <property type="entry name" value="SHOCT"/>
</dbReference>
<reference evidence="2 3" key="1">
    <citation type="submission" date="2021-03" db="EMBL/GenBank/DDBJ databases">
        <title>Sequencing the genomes of 1000 actinobacteria strains.</title>
        <authorList>
            <person name="Klenk H.-P."/>
        </authorList>
    </citation>
    <scope>NUCLEOTIDE SEQUENCE [LARGE SCALE GENOMIC DNA]</scope>
    <source>
        <strain evidence="2 3">DSM 18824</strain>
    </source>
</reference>
<accession>A0ABS4UBJ2</accession>
<protein>
    <submittedName>
        <fullName evidence="2">Membrane protein</fullName>
    </submittedName>
</protein>
<dbReference type="Proteomes" id="UP000755585">
    <property type="component" value="Unassembled WGS sequence"/>
</dbReference>
<feature type="domain" description="SHOCT" evidence="1">
    <location>
        <begin position="45"/>
        <end position="67"/>
    </location>
</feature>
<proteinExistence type="predicted"/>
<keyword evidence="3" id="KW-1185">Reference proteome</keyword>
<dbReference type="Pfam" id="PF09851">
    <property type="entry name" value="SHOCT"/>
    <property type="match status" value="1"/>
</dbReference>
<organism evidence="2 3">
    <name type="scientific">Kribbella aluminosa</name>
    <dbReference type="NCBI Taxonomy" id="416017"/>
    <lineage>
        <taxon>Bacteria</taxon>
        <taxon>Bacillati</taxon>
        <taxon>Actinomycetota</taxon>
        <taxon>Actinomycetes</taxon>
        <taxon>Propionibacteriales</taxon>
        <taxon>Kribbellaceae</taxon>
        <taxon>Kribbella</taxon>
    </lineage>
</organism>
<dbReference type="RefSeq" id="WP_209692240.1">
    <property type="nucleotide sequence ID" value="NZ_BAAAVU010000028.1"/>
</dbReference>
<evidence type="ECO:0000259" key="1">
    <source>
        <dbReference type="Pfam" id="PF09851"/>
    </source>
</evidence>
<evidence type="ECO:0000313" key="3">
    <source>
        <dbReference type="Proteomes" id="UP000755585"/>
    </source>
</evidence>
<sequence length="71" mass="8043">MMTCGASVLLWALVAVAILVLAAATTIWLVRRPTTAEREPRTESPEEVLRRRYAEGEIDEDEYLKRQAGLR</sequence>
<dbReference type="EMBL" id="JAGINT010000001">
    <property type="protein sequence ID" value="MBP2349009.1"/>
    <property type="molecule type" value="Genomic_DNA"/>
</dbReference>
<name>A0ABS4UBJ2_9ACTN</name>
<evidence type="ECO:0000313" key="2">
    <source>
        <dbReference type="EMBL" id="MBP2349009.1"/>
    </source>
</evidence>